<evidence type="ECO:0000313" key="2">
    <source>
        <dbReference type="EMBL" id="CAD7570883.1"/>
    </source>
</evidence>
<dbReference type="AlphaFoldDB" id="A0A7R9P5W3"/>
<gene>
    <name evidence="2" type="ORF">TCMB3V08_LOCUS3570</name>
</gene>
<dbReference type="EMBL" id="OE180244">
    <property type="protein sequence ID" value="CAD7570883.1"/>
    <property type="molecule type" value="Genomic_DNA"/>
</dbReference>
<feature type="region of interest" description="Disordered" evidence="1">
    <location>
        <begin position="1"/>
        <end position="21"/>
    </location>
</feature>
<protein>
    <submittedName>
        <fullName evidence="2">(California timema) hypothetical protein</fullName>
    </submittedName>
</protein>
<proteinExistence type="predicted"/>
<evidence type="ECO:0000256" key="1">
    <source>
        <dbReference type="SAM" id="MobiDB-lite"/>
    </source>
</evidence>
<name>A0A7R9P5W3_TIMCA</name>
<sequence length="91" mass="10068">MSQISGLVQAPPVRDYTGPVQNQTSKDLGHYVAAVTMVLLYFALQRQLAALTSELLKPFSWDLSHSIGAQLIPSPLDVNFFPSYDWLSCPD</sequence>
<reference evidence="2" key="1">
    <citation type="submission" date="2020-11" db="EMBL/GenBank/DDBJ databases">
        <authorList>
            <person name="Tran Van P."/>
        </authorList>
    </citation>
    <scope>NUCLEOTIDE SEQUENCE</scope>
</reference>
<organism evidence="2">
    <name type="scientific">Timema californicum</name>
    <name type="common">California timema</name>
    <name type="synonym">Walking stick</name>
    <dbReference type="NCBI Taxonomy" id="61474"/>
    <lineage>
        <taxon>Eukaryota</taxon>
        <taxon>Metazoa</taxon>
        <taxon>Ecdysozoa</taxon>
        <taxon>Arthropoda</taxon>
        <taxon>Hexapoda</taxon>
        <taxon>Insecta</taxon>
        <taxon>Pterygota</taxon>
        <taxon>Neoptera</taxon>
        <taxon>Polyneoptera</taxon>
        <taxon>Phasmatodea</taxon>
        <taxon>Timematodea</taxon>
        <taxon>Timematoidea</taxon>
        <taxon>Timematidae</taxon>
        <taxon>Timema</taxon>
    </lineage>
</organism>
<accession>A0A7R9P5W3</accession>